<feature type="domain" description="SnoaL-like" evidence="1">
    <location>
        <begin position="7"/>
        <end position="115"/>
    </location>
</feature>
<organism evidence="2 3">
    <name type="scientific">Halococcus salifodinae DSM 8989</name>
    <dbReference type="NCBI Taxonomy" id="1227456"/>
    <lineage>
        <taxon>Archaea</taxon>
        <taxon>Methanobacteriati</taxon>
        <taxon>Methanobacteriota</taxon>
        <taxon>Stenosarchaea group</taxon>
        <taxon>Halobacteria</taxon>
        <taxon>Halobacteriales</taxon>
        <taxon>Halococcaceae</taxon>
        <taxon>Halococcus</taxon>
    </lineage>
</organism>
<protein>
    <recommendedName>
        <fullName evidence="1">SnoaL-like domain-containing protein</fullName>
    </recommendedName>
</protein>
<dbReference type="PATRIC" id="fig|1227456.3.peg.575"/>
<dbReference type="InterPro" id="IPR037401">
    <property type="entry name" value="SnoaL-like"/>
</dbReference>
<dbReference type="InterPro" id="IPR032710">
    <property type="entry name" value="NTF2-like_dom_sf"/>
</dbReference>
<comment type="caution">
    <text evidence="2">The sequence shown here is derived from an EMBL/GenBank/DDBJ whole genome shotgun (WGS) entry which is preliminary data.</text>
</comment>
<sequence length="120" mass="13192">MSATAVVRSYYAAIDESRYDDLAGLLAADFVHERPDRTFGGREAFVVFMRDDRPRTDTTHELDAIYTDEPSGDVATGTETGGEVAVRGRLLGADGERLFGFVDVHTVENGSIARIRTYTD</sequence>
<dbReference type="STRING" id="1227456.C450_02765"/>
<dbReference type="OrthoDB" id="145984at2157"/>
<keyword evidence="3" id="KW-1185">Reference proteome</keyword>
<dbReference type="AlphaFoldDB" id="M0NDW8"/>
<proteinExistence type="predicted"/>
<dbReference type="Proteomes" id="UP000011625">
    <property type="component" value="Unassembled WGS sequence"/>
</dbReference>
<dbReference type="Gene3D" id="3.10.450.50">
    <property type="match status" value="1"/>
</dbReference>
<gene>
    <name evidence="2" type="ORF">C450_02765</name>
</gene>
<dbReference type="RefSeq" id="WP_005039701.1">
    <property type="nucleotide sequence ID" value="NZ_AOME01000014.1"/>
</dbReference>
<accession>M0NDW8</accession>
<evidence type="ECO:0000313" key="3">
    <source>
        <dbReference type="Proteomes" id="UP000011625"/>
    </source>
</evidence>
<evidence type="ECO:0000259" key="1">
    <source>
        <dbReference type="Pfam" id="PF12680"/>
    </source>
</evidence>
<reference evidence="2 3" key="1">
    <citation type="journal article" date="2014" name="PLoS Genet.">
        <title>Phylogenetically driven sequencing of extremely halophilic archaea reveals strategies for static and dynamic osmo-response.</title>
        <authorList>
            <person name="Becker E.A."/>
            <person name="Seitzer P.M."/>
            <person name="Tritt A."/>
            <person name="Larsen D."/>
            <person name="Krusor M."/>
            <person name="Yao A.I."/>
            <person name="Wu D."/>
            <person name="Madern D."/>
            <person name="Eisen J.A."/>
            <person name="Darling A.E."/>
            <person name="Facciotti M.T."/>
        </authorList>
    </citation>
    <scope>NUCLEOTIDE SEQUENCE [LARGE SCALE GENOMIC DNA]</scope>
    <source>
        <strain evidence="2 3">DSM 8989</strain>
    </source>
</reference>
<dbReference type="EMBL" id="AOME01000014">
    <property type="protein sequence ID" value="EMA55289.1"/>
    <property type="molecule type" value="Genomic_DNA"/>
</dbReference>
<name>M0NDW8_9EURY</name>
<evidence type="ECO:0000313" key="2">
    <source>
        <dbReference type="EMBL" id="EMA55289.1"/>
    </source>
</evidence>
<dbReference type="Pfam" id="PF12680">
    <property type="entry name" value="SnoaL_2"/>
    <property type="match status" value="1"/>
</dbReference>
<dbReference type="SUPFAM" id="SSF54427">
    <property type="entry name" value="NTF2-like"/>
    <property type="match status" value="1"/>
</dbReference>